<sequence length="366" mass="39271">MSAPTKPLELLEGSAAIAEAAIAAGCRFFAGYPISPFTSLLENMTRLLPAAGGVCINAESEIEGVNMALGAAATGARAATGSCGQGIALMQEAIAEMALNETPVVVFNMARNQQDYFQCTRGGGWGDYRTITLAPKDIPEAVEHTQLLFQLADTYRAPVILYGDPLLAQTRVGVRIDPPSEPEPVKDWALDGTMGGTGRSRQIWTWAMGKATDPGPGPDGHWRAIAEKFERIAAAEQRWEADHTEDCDTLVVAFGSAAKFTDHVVAELRAEGHRIGSFRPITLWPFPGAALAEASRGCRRVLVFELNAGQMVDDVRQHVHDRGAVRAIGGVSIHESGLSYGPLLDAPVIRQRVLDAMRPDESEGVR</sequence>
<dbReference type="PANTHER" id="PTHR43088">
    <property type="entry name" value="SUBUNIT OF PYRUVATE:FLAVODOXIN OXIDOREDUCTASE-RELATED"/>
    <property type="match status" value="1"/>
</dbReference>
<evidence type="ECO:0000313" key="4">
    <source>
        <dbReference type="EMBL" id="MDA3625546.1"/>
    </source>
</evidence>
<keyword evidence="1" id="KW-0560">Oxidoreductase</keyword>
<dbReference type="Pfam" id="PF01855">
    <property type="entry name" value="POR_N"/>
    <property type="match status" value="1"/>
</dbReference>
<keyword evidence="5" id="KW-1185">Reference proteome</keyword>
<evidence type="ECO:0000259" key="2">
    <source>
        <dbReference type="Pfam" id="PF01855"/>
    </source>
</evidence>
<dbReference type="Pfam" id="PF17147">
    <property type="entry name" value="PFOR_II"/>
    <property type="match status" value="1"/>
</dbReference>
<dbReference type="Proteomes" id="UP001210380">
    <property type="component" value="Unassembled WGS sequence"/>
</dbReference>
<dbReference type="EMBL" id="JAQGLA010000009">
    <property type="protein sequence ID" value="MDA3625546.1"/>
    <property type="molecule type" value="Genomic_DNA"/>
</dbReference>
<name>A0ABT4UWG0_9PSEU</name>
<dbReference type="RefSeq" id="WP_270948122.1">
    <property type="nucleotide sequence ID" value="NZ_JAQGLA010000009.1"/>
</dbReference>
<organism evidence="4 5">
    <name type="scientific">Saccharopolyspora oryzae</name>
    <dbReference type="NCBI Taxonomy" id="2997343"/>
    <lineage>
        <taxon>Bacteria</taxon>
        <taxon>Bacillati</taxon>
        <taxon>Actinomycetota</taxon>
        <taxon>Actinomycetes</taxon>
        <taxon>Pseudonocardiales</taxon>
        <taxon>Pseudonocardiaceae</taxon>
        <taxon>Saccharopolyspora</taxon>
    </lineage>
</organism>
<dbReference type="InterPro" id="IPR052368">
    <property type="entry name" value="2-oxoacid_oxidoreductase"/>
</dbReference>
<dbReference type="CDD" id="cd07034">
    <property type="entry name" value="TPP_PYR_PFOR_IOR-alpha_like"/>
    <property type="match status" value="1"/>
</dbReference>
<dbReference type="InterPro" id="IPR009014">
    <property type="entry name" value="Transketo_C/PFOR_II"/>
</dbReference>
<protein>
    <recommendedName>
        <fullName evidence="6">2-oxoglutarate ferredoxin oxidoreductase subunit alpha</fullName>
    </recommendedName>
</protein>
<dbReference type="InterPro" id="IPR033412">
    <property type="entry name" value="PFOR_II"/>
</dbReference>
<dbReference type="InterPro" id="IPR029061">
    <property type="entry name" value="THDP-binding"/>
</dbReference>
<dbReference type="SUPFAM" id="SSF52518">
    <property type="entry name" value="Thiamin diphosphate-binding fold (THDP-binding)"/>
    <property type="match status" value="1"/>
</dbReference>
<evidence type="ECO:0000259" key="3">
    <source>
        <dbReference type="Pfam" id="PF17147"/>
    </source>
</evidence>
<accession>A0ABT4UWG0</accession>
<evidence type="ECO:0008006" key="6">
    <source>
        <dbReference type="Google" id="ProtNLM"/>
    </source>
</evidence>
<reference evidence="4 5" key="1">
    <citation type="submission" date="2022-11" db="EMBL/GenBank/DDBJ databases">
        <title>Draft genome sequence of Saccharopolyspora sp. WRP15-2 isolated from rhizosphere soils of wild rice in Thailand.</title>
        <authorList>
            <person name="Duangmal K."/>
            <person name="Kammanee S."/>
            <person name="Muangham S."/>
        </authorList>
    </citation>
    <scope>NUCLEOTIDE SEQUENCE [LARGE SCALE GENOMIC DNA]</scope>
    <source>
        <strain evidence="4 5">WRP15-2</strain>
    </source>
</reference>
<feature type="domain" description="Pyruvate flavodoxin/ferredoxin oxidoreductase pyrimidine binding" evidence="2">
    <location>
        <begin position="19"/>
        <end position="177"/>
    </location>
</feature>
<evidence type="ECO:0000313" key="5">
    <source>
        <dbReference type="Proteomes" id="UP001210380"/>
    </source>
</evidence>
<evidence type="ECO:0000256" key="1">
    <source>
        <dbReference type="ARBA" id="ARBA00023002"/>
    </source>
</evidence>
<dbReference type="InterPro" id="IPR002880">
    <property type="entry name" value="Pyrv_Fd/Flavodoxin_OxRdtase_N"/>
</dbReference>
<proteinExistence type="predicted"/>
<dbReference type="SUPFAM" id="SSF52922">
    <property type="entry name" value="TK C-terminal domain-like"/>
    <property type="match status" value="1"/>
</dbReference>
<dbReference type="Gene3D" id="3.40.50.920">
    <property type="match status" value="1"/>
</dbReference>
<comment type="caution">
    <text evidence="4">The sequence shown here is derived from an EMBL/GenBank/DDBJ whole genome shotgun (WGS) entry which is preliminary data.</text>
</comment>
<dbReference type="PANTHER" id="PTHR43088:SF1">
    <property type="entry name" value="SUBUNIT OF PYRUVATE:FLAVODOXIN OXIDOREDUCTASE"/>
    <property type="match status" value="1"/>
</dbReference>
<dbReference type="Gene3D" id="3.40.50.970">
    <property type="match status" value="1"/>
</dbReference>
<gene>
    <name evidence="4" type="ORF">OU415_08865</name>
</gene>
<feature type="domain" description="Pyruvate:ferredoxin oxidoreductase core" evidence="3">
    <location>
        <begin position="248"/>
        <end position="330"/>
    </location>
</feature>